<evidence type="ECO:0000256" key="3">
    <source>
        <dbReference type="ARBA" id="ARBA00022679"/>
    </source>
</evidence>
<dbReference type="PRINTS" id="PR00507">
    <property type="entry name" value="N12N6MTFRASE"/>
</dbReference>
<dbReference type="GO" id="GO:0009007">
    <property type="term" value="F:site-specific DNA-methyltransferase (adenine-specific) activity"/>
    <property type="evidence" value="ECO:0007669"/>
    <property type="project" value="UniProtKB-EC"/>
</dbReference>
<dbReference type="RefSeq" id="WP_116223388.1">
    <property type="nucleotide sequence ID" value="NZ_AP018437.1"/>
</dbReference>
<dbReference type="InterPro" id="IPR050953">
    <property type="entry name" value="N4_N6_ade-DNA_methylase"/>
</dbReference>
<evidence type="ECO:0000256" key="5">
    <source>
        <dbReference type="ARBA" id="ARBA00047942"/>
    </source>
</evidence>
<dbReference type="InterPro" id="IPR011639">
    <property type="entry name" value="MethylTrfase_TaqI-like_dom"/>
</dbReference>
<dbReference type="Pfam" id="PF07669">
    <property type="entry name" value="Eco57I"/>
    <property type="match status" value="1"/>
</dbReference>
<dbReference type="InterPro" id="IPR002052">
    <property type="entry name" value="DNA_methylase_N6_adenine_CS"/>
</dbReference>
<comment type="caution">
    <text evidence="7">The sequence shown here is derived from an EMBL/GenBank/DDBJ whole genome shotgun (WGS) entry which is preliminary data.</text>
</comment>
<accession>A0A347ZV89</accession>
<dbReference type="GO" id="GO:0032259">
    <property type="term" value="P:methylation"/>
    <property type="evidence" value="ECO:0007669"/>
    <property type="project" value="UniProtKB-KW"/>
</dbReference>
<feature type="domain" description="Type II methyltransferase M.TaqI-like" evidence="6">
    <location>
        <begin position="556"/>
        <end position="813"/>
    </location>
</feature>
<dbReference type="PROSITE" id="PS00092">
    <property type="entry name" value="N6_MTASE"/>
    <property type="match status" value="1"/>
</dbReference>
<dbReference type="GO" id="GO:0006304">
    <property type="term" value="P:DNA modification"/>
    <property type="evidence" value="ECO:0007669"/>
    <property type="project" value="InterPro"/>
</dbReference>
<evidence type="ECO:0000256" key="2">
    <source>
        <dbReference type="ARBA" id="ARBA00022603"/>
    </source>
</evidence>
<dbReference type="Proteomes" id="UP000256388">
    <property type="component" value="Unassembled WGS sequence"/>
</dbReference>
<evidence type="ECO:0000313" key="7">
    <source>
        <dbReference type="EMBL" id="REG10194.1"/>
    </source>
</evidence>
<evidence type="ECO:0000256" key="1">
    <source>
        <dbReference type="ARBA" id="ARBA00011900"/>
    </source>
</evidence>
<comment type="catalytic activity">
    <reaction evidence="5">
        <text>a 2'-deoxyadenosine in DNA + S-adenosyl-L-methionine = an N(6)-methyl-2'-deoxyadenosine in DNA + S-adenosyl-L-homocysteine + H(+)</text>
        <dbReference type="Rhea" id="RHEA:15197"/>
        <dbReference type="Rhea" id="RHEA-COMP:12418"/>
        <dbReference type="Rhea" id="RHEA-COMP:12419"/>
        <dbReference type="ChEBI" id="CHEBI:15378"/>
        <dbReference type="ChEBI" id="CHEBI:57856"/>
        <dbReference type="ChEBI" id="CHEBI:59789"/>
        <dbReference type="ChEBI" id="CHEBI:90615"/>
        <dbReference type="ChEBI" id="CHEBI:90616"/>
        <dbReference type="EC" id="2.1.1.72"/>
    </reaction>
</comment>
<dbReference type="InterPro" id="IPR029063">
    <property type="entry name" value="SAM-dependent_MTases_sf"/>
</dbReference>
<evidence type="ECO:0000313" key="8">
    <source>
        <dbReference type="Proteomes" id="UP000256388"/>
    </source>
</evidence>
<evidence type="ECO:0000259" key="6">
    <source>
        <dbReference type="Pfam" id="PF07669"/>
    </source>
</evidence>
<dbReference type="EC" id="2.1.1.72" evidence="1"/>
<dbReference type="SUPFAM" id="SSF53335">
    <property type="entry name" value="S-adenosyl-L-methionine-dependent methyltransferases"/>
    <property type="match status" value="1"/>
</dbReference>
<protein>
    <recommendedName>
        <fullName evidence="1">site-specific DNA-methyltransferase (adenine-specific)</fullName>
        <ecNumber evidence="1">2.1.1.72</ecNumber>
    </recommendedName>
</protein>
<keyword evidence="2 7" id="KW-0489">Methyltransferase</keyword>
<dbReference type="GO" id="GO:0003676">
    <property type="term" value="F:nucleic acid binding"/>
    <property type="evidence" value="ECO:0007669"/>
    <property type="project" value="InterPro"/>
</dbReference>
<reference evidence="7 8" key="1">
    <citation type="submission" date="2018-08" db="EMBL/GenBank/DDBJ databases">
        <title>Genomic Encyclopedia of Type Strains, Phase IV (KMG-IV): sequencing the most valuable type-strain genomes for metagenomic binning, comparative biology and taxonomic classification.</title>
        <authorList>
            <person name="Goeker M."/>
        </authorList>
    </citation>
    <scope>NUCLEOTIDE SEQUENCE [LARGE SCALE GENOMIC DNA]</scope>
    <source>
        <strain evidence="7 8">DSM 23923</strain>
    </source>
</reference>
<name>A0A347ZV89_9CHLR</name>
<dbReference type="PANTHER" id="PTHR33841">
    <property type="entry name" value="DNA METHYLTRANSFERASE YEEA-RELATED"/>
    <property type="match status" value="1"/>
</dbReference>
<evidence type="ECO:0000256" key="4">
    <source>
        <dbReference type="ARBA" id="ARBA00022691"/>
    </source>
</evidence>
<sequence>MPTYYHNEILFSEIYLEEITRQAENADVLASLKVLGEYREYADIHNLKAWQESYVHEVLSALGFFAQSKNDHLTYLFSMGSVGKETPISLCYVILPEENLDNTTIGRNWAEKIIRALRENNLQWGLLTNGKQWRIYHQDEPTPYETYLEIDLEAILIEKAKEAYQIFHKFMKAENFSIHEDGKCQFDRFKKESQDKIDYIEKELTNALKQREEGGKGVLSDLCMGYVEELRQRKEGDLDDEGLRKKIYHGAMLYMFRLLFLFYADARRLLSDKNHELLAKVEGECRARHDGDNLITSDYQIWDSLERIFVDIDQTYNGGLFSPQESEFTRFLSDTRISDSYLVNVIFNLTTYHERNGQEKPLSYRDMSVRHLGTLYEGLLEHKLFIAAEDTEVKVAKGKIQFIPASKGGKLVLGHFIRAGEVYFAGDPSERKLFGSYFTPEDVVNYIVCNTVGEKLKEKKIYFLAEQQPTLQAYQRAVDDDERHTLTVLLEENALSFVREEVLSISVLDPAMGSGHFLVNATNLVSNFVTETLNELGIKGDLESGTGYWRRWVVENCIYGVDINPLAVELSKLSLWILSMAKNQPLSFLKHHLKCGNSLIGARLDDIGNYPFSTAKKGARQLSLFERDPDFRLAVEEAISKSQLIASHGSTARYEVEEKKAWLDQIEQALSGYKAICNVHTRLFFSSDGIDENNYTLLVKNKNFHLAFKLQREEIFFHWELEFPMVLLTQKGFDCVIGNPPYVDVFGDSFIDYSFFTYKGRNLYNYFVEKGLRLINDTNGNLGFIIPISIITSERMKSTRDFIRKFRGTAKFVNIDSSAHPGTLFDDLNLRLSITFIKLNNHEPKMRIFSSDFTKFFNAERKIFIPLIKTSEIPEDLIIESIIPKVGSQIEVSILRKMLRVKCNYFTFQDKSKKSQNKLYYKGTGYNYMLAFRSLPFFEVNGQQVKNSKTKELTLREDILIEGAILVFSSSLFYWYWTVYSNCFDFTNRDFKRFPIDLTKLINYKQTIIELYDKVVTDLEKNGEMVTYNKANGPTRYFQYRARFTKPLFDNGDDLLGEIYGFTDEELNFVKTYDLRFRTDDR</sequence>
<dbReference type="EMBL" id="QUMS01000001">
    <property type="protein sequence ID" value="REG10194.1"/>
    <property type="molecule type" value="Genomic_DNA"/>
</dbReference>
<organism evidence="7 8">
    <name type="scientific">Pelolinea submarina</name>
    <dbReference type="NCBI Taxonomy" id="913107"/>
    <lineage>
        <taxon>Bacteria</taxon>
        <taxon>Bacillati</taxon>
        <taxon>Chloroflexota</taxon>
        <taxon>Anaerolineae</taxon>
        <taxon>Anaerolineales</taxon>
        <taxon>Anaerolineaceae</taxon>
        <taxon>Pelolinea</taxon>
    </lineage>
</organism>
<gene>
    <name evidence="7" type="ORF">DFR64_0045</name>
</gene>
<dbReference type="Gene3D" id="3.40.50.150">
    <property type="entry name" value="Vaccinia Virus protein VP39"/>
    <property type="match status" value="1"/>
</dbReference>
<dbReference type="OrthoDB" id="9815272at2"/>
<dbReference type="PANTHER" id="PTHR33841:SF1">
    <property type="entry name" value="DNA METHYLTRANSFERASE A"/>
    <property type="match status" value="1"/>
</dbReference>
<keyword evidence="4" id="KW-0949">S-adenosyl-L-methionine</keyword>
<proteinExistence type="predicted"/>
<dbReference type="AlphaFoldDB" id="A0A347ZV89"/>
<keyword evidence="3" id="KW-0808">Transferase</keyword>
<keyword evidence="8" id="KW-1185">Reference proteome</keyword>